<dbReference type="CDD" id="cd07377">
    <property type="entry name" value="WHTH_GntR"/>
    <property type="match status" value="1"/>
</dbReference>
<dbReference type="Pfam" id="PF00392">
    <property type="entry name" value="GntR"/>
    <property type="match status" value="1"/>
</dbReference>
<dbReference type="SUPFAM" id="SSF46785">
    <property type="entry name" value="Winged helix' DNA-binding domain"/>
    <property type="match status" value="1"/>
</dbReference>
<feature type="domain" description="HTH gntR-type" evidence="4">
    <location>
        <begin position="16"/>
        <end position="84"/>
    </location>
</feature>
<keyword evidence="6" id="KW-1185">Reference proteome</keyword>
<organism evidence="5 6">
    <name type="scientific">Nocardiopsis composta</name>
    <dbReference type="NCBI Taxonomy" id="157465"/>
    <lineage>
        <taxon>Bacteria</taxon>
        <taxon>Bacillati</taxon>
        <taxon>Actinomycetota</taxon>
        <taxon>Actinomycetes</taxon>
        <taxon>Streptosporangiales</taxon>
        <taxon>Nocardiopsidaceae</taxon>
        <taxon>Nocardiopsis</taxon>
    </lineage>
</organism>
<dbReference type="RefSeq" id="WP_184394040.1">
    <property type="nucleotide sequence ID" value="NZ_BAAAJD010000017.1"/>
</dbReference>
<keyword evidence="1" id="KW-0805">Transcription regulation</keyword>
<dbReference type="EMBL" id="JACHDB010000001">
    <property type="protein sequence ID" value="MBB5433890.1"/>
    <property type="molecule type" value="Genomic_DNA"/>
</dbReference>
<evidence type="ECO:0000259" key="4">
    <source>
        <dbReference type="PROSITE" id="PS50949"/>
    </source>
</evidence>
<name>A0A7W8QQ81_9ACTN</name>
<dbReference type="SUPFAM" id="SSF64288">
    <property type="entry name" value="Chorismate lyase-like"/>
    <property type="match status" value="1"/>
</dbReference>
<evidence type="ECO:0000313" key="6">
    <source>
        <dbReference type="Proteomes" id="UP000572635"/>
    </source>
</evidence>
<dbReference type="PROSITE" id="PS50949">
    <property type="entry name" value="HTH_GNTR"/>
    <property type="match status" value="1"/>
</dbReference>
<dbReference type="InterPro" id="IPR028978">
    <property type="entry name" value="Chorismate_lyase_/UTRA_dom_sf"/>
</dbReference>
<dbReference type="SMART" id="SM00345">
    <property type="entry name" value="HTH_GNTR"/>
    <property type="match status" value="1"/>
</dbReference>
<evidence type="ECO:0000256" key="1">
    <source>
        <dbReference type="ARBA" id="ARBA00023015"/>
    </source>
</evidence>
<gene>
    <name evidence="5" type="ORF">HDA36_003974</name>
</gene>
<dbReference type="Gene3D" id="3.40.1410.10">
    <property type="entry name" value="Chorismate lyase-like"/>
    <property type="match status" value="1"/>
</dbReference>
<comment type="caution">
    <text evidence="5">The sequence shown here is derived from an EMBL/GenBank/DDBJ whole genome shotgun (WGS) entry which is preliminary data.</text>
</comment>
<dbReference type="PANTHER" id="PTHR44846">
    <property type="entry name" value="MANNOSYL-D-GLYCERATE TRANSPORT/METABOLISM SYSTEM REPRESSOR MNGR-RELATED"/>
    <property type="match status" value="1"/>
</dbReference>
<dbReference type="PRINTS" id="PR00035">
    <property type="entry name" value="HTHGNTR"/>
</dbReference>
<dbReference type="SMART" id="SM00866">
    <property type="entry name" value="UTRA"/>
    <property type="match status" value="1"/>
</dbReference>
<accession>A0A7W8QQ81</accession>
<dbReference type="InterPro" id="IPR011663">
    <property type="entry name" value="UTRA"/>
</dbReference>
<dbReference type="Pfam" id="PF07702">
    <property type="entry name" value="UTRA"/>
    <property type="match status" value="1"/>
</dbReference>
<evidence type="ECO:0000313" key="5">
    <source>
        <dbReference type="EMBL" id="MBB5433890.1"/>
    </source>
</evidence>
<reference evidence="5 6" key="1">
    <citation type="submission" date="2020-08" db="EMBL/GenBank/DDBJ databases">
        <title>Sequencing the genomes of 1000 actinobacteria strains.</title>
        <authorList>
            <person name="Klenk H.-P."/>
        </authorList>
    </citation>
    <scope>NUCLEOTIDE SEQUENCE [LARGE SCALE GENOMIC DNA]</scope>
    <source>
        <strain evidence="5 6">DSM 44551</strain>
    </source>
</reference>
<sequence>MARTAEGGAPACRRRADRARLVADVLRAQILSGEFPPGERLPLEGELAREYRASRNTVRESLALLRDEGLVERVPRLGTLVVRNKYAHGLNRLLGLSEMLHEHGRVRNEVRAVTVVEAPPAVAHRLRLDPGSPAVYVERLRRVGGLPLSLDLTYLAPDVGTPLIGEDLENNDVFALIEEVCGRPLGDADITLEAVGADPHSAAVLQAPPRAALLLLERLTHLDDGRPVDLEYIRFRGDRLTMHGRLTRPTPGRTPEWP</sequence>
<dbReference type="GO" id="GO:0045892">
    <property type="term" value="P:negative regulation of DNA-templated transcription"/>
    <property type="evidence" value="ECO:0007669"/>
    <property type="project" value="TreeGrafter"/>
</dbReference>
<proteinExistence type="predicted"/>
<dbReference type="GO" id="GO:0003700">
    <property type="term" value="F:DNA-binding transcription factor activity"/>
    <property type="evidence" value="ECO:0007669"/>
    <property type="project" value="InterPro"/>
</dbReference>
<dbReference type="InterPro" id="IPR050679">
    <property type="entry name" value="Bact_HTH_transcr_reg"/>
</dbReference>
<dbReference type="InterPro" id="IPR000524">
    <property type="entry name" value="Tscrpt_reg_HTH_GntR"/>
</dbReference>
<protein>
    <submittedName>
        <fullName evidence="5">GntR family transcriptional regulator</fullName>
    </submittedName>
</protein>
<dbReference type="InterPro" id="IPR036388">
    <property type="entry name" value="WH-like_DNA-bd_sf"/>
</dbReference>
<evidence type="ECO:0000256" key="3">
    <source>
        <dbReference type="ARBA" id="ARBA00023163"/>
    </source>
</evidence>
<evidence type="ECO:0000256" key="2">
    <source>
        <dbReference type="ARBA" id="ARBA00023125"/>
    </source>
</evidence>
<dbReference type="GO" id="GO:0003677">
    <property type="term" value="F:DNA binding"/>
    <property type="evidence" value="ECO:0007669"/>
    <property type="project" value="UniProtKB-KW"/>
</dbReference>
<dbReference type="AlphaFoldDB" id="A0A7W8QQ81"/>
<keyword evidence="2" id="KW-0238">DNA-binding</keyword>
<dbReference type="Proteomes" id="UP000572635">
    <property type="component" value="Unassembled WGS sequence"/>
</dbReference>
<dbReference type="PANTHER" id="PTHR44846:SF17">
    <property type="entry name" value="GNTR-FAMILY TRANSCRIPTIONAL REGULATOR"/>
    <property type="match status" value="1"/>
</dbReference>
<keyword evidence="3" id="KW-0804">Transcription</keyword>
<dbReference type="Gene3D" id="1.10.10.10">
    <property type="entry name" value="Winged helix-like DNA-binding domain superfamily/Winged helix DNA-binding domain"/>
    <property type="match status" value="1"/>
</dbReference>
<dbReference type="InterPro" id="IPR036390">
    <property type="entry name" value="WH_DNA-bd_sf"/>
</dbReference>